<evidence type="ECO:0000313" key="2">
    <source>
        <dbReference type="EMBL" id="CAL8085526.1"/>
    </source>
</evidence>
<evidence type="ECO:0008006" key="4">
    <source>
        <dbReference type="Google" id="ProtNLM"/>
    </source>
</evidence>
<sequence>MWPFSTENVPTDCHKAIDTLATAIQNVLKKQEDLNKKFELLKKYHKREHTKIKQLDQQFRAQFNALNERAATAPPEKLVNSDNENFVTSDEAAGGLLSDDDDETISQAPPVPDNQARSQPFRKSINTDTQVESASDASSQASTQPSTNINQPRAQAHKPGAQQSTRNCAQQIGGGSKPKWFCKFCNKAGHTDAYCEARKANMHALMQSAATQSSSSDLQNRVTPPSTSETLTTSTSEFGDTGSENMNRGGINRSLFSSRH</sequence>
<keyword evidence="3" id="KW-1185">Reference proteome</keyword>
<protein>
    <recommendedName>
        <fullName evidence="4">CCHC-type domain-containing protein</fullName>
    </recommendedName>
</protein>
<name>A0ABP1Q1K3_9HEXA</name>
<reference evidence="2 3" key="1">
    <citation type="submission" date="2024-08" db="EMBL/GenBank/DDBJ databases">
        <authorList>
            <person name="Cucini C."/>
            <person name="Frati F."/>
        </authorList>
    </citation>
    <scope>NUCLEOTIDE SEQUENCE [LARGE SCALE GENOMIC DNA]</scope>
</reference>
<feature type="compositionally biased region" description="Polar residues" evidence="1">
    <location>
        <begin position="208"/>
        <end position="222"/>
    </location>
</feature>
<feature type="region of interest" description="Disordered" evidence="1">
    <location>
        <begin position="92"/>
        <end position="172"/>
    </location>
</feature>
<organism evidence="2 3">
    <name type="scientific">Orchesella dallaii</name>
    <dbReference type="NCBI Taxonomy" id="48710"/>
    <lineage>
        <taxon>Eukaryota</taxon>
        <taxon>Metazoa</taxon>
        <taxon>Ecdysozoa</taxon>
        <taxon>Arthropoda</taxon>
        <taxon>Hexapoda</taxon>
        <taxon>Collembola</taxon>
        <taxon>Entomobryomorpha</taxon>
        <taxon>Entomobryoidea</taxon>
        <taxon>Orchesellidae</taxon>
        <taxon>Orchesellinae</taxon>
        <taxon>Orchesella</taxon>
    </lineage>
</organism>
<accession>A0ABP1Q1K3</accession>
<evidence type="ECO:0000313" key="3">
    <source>
        <dbReference type="Proteomes" id="UP001642540"/>
    </source>
</evidence>
<proteinExistence type="predicted"/>
<feature type="compositionally biased region" description="Polar residues" evidence="1">
    <location>
        <begin position="161"/>
        <end position="170"/>
    </location>
</feature>
<comment type="caution">
    <text evidence="2">The sequence shown here is derived from an EMBL/GenBank/DDBJ whole genome shotgun (WGS) entry which is preliminary data.</text>
</comment>
<feature type="region of interest" description="Disordered" evidence="1">
    <location>
        <begin position="208"/>
        <end position="260"/>
    </location>
</feature>
<gene>
    <name evidence="2" type="ORF">ODALV1_LOCUS6142</name>
</gene>
<dbReference type="Proteomes" id="UP001642540">
    <property type="component" value="Unassembled WGS sequence"/>
</dbReference>
<evidence type="ECO:0000256" key="1">
    <source>
        <dbReference type="SAM" id="MobiDB-lite"/>
    </source>
</evidence>
<dbReference type="EMBL" id="CAXLJM020000019">
    <property type="protein sequence ID" value="CAL8085526.1"/>
    <property type="molecule type" value="Genomic_DNA"/>
</dbReference>
<feature type="compositionally biased region" description="Low complexity" evidence="1">
    <location>
        <begin position="133"/>
        <end position="147"/>
    </location>
</feature>
<feature type="compositionally biased region" description="Low complexity" evidence="1">
    <location>
        <begin position="223"/>
        <end position="237"/>
    </location>
</feature>